<reference evidence="3" key="1">
    <citation type="submission" date="2016-11" db="UniProtKB">
        <authorList>
            <consortium name="WormBaseParasite"/>
        </authorList>
    </citation>
    <scope>IDENTIFICATION</scope>
</reference>
<proteinExistence type="predicted"/>
<feature type="transmembrane region" description="Helical" evidence="1">
    <location>
        <begin position="6"/>
        <end position="29"/>
    </location>
</feature>
<feature type="transmembrane region" description="Helical" evidence="1">
    <location>
        <begin position="75"/>
        <end position="105"/>
    </location>
</feature>
<keyword evidence="1" id="KW-1133">Transmembrane helix</keyword>
<dbReference type="WBParaSite" id="Csp11.Scaffold630.g20669.t2">
    <property type="protein sequence ID" value="Csp11.Scaffold630.g20669.t2"/>
    <property type="gene ID" value="Csp11.Scaffold630.g20669"/>
</dbReference>
<name>A0A1I7UYP6_9PELO</name>
<accession>A0A1I7UYP6</accession>
<protein>
    <submittedName>
        <fullName evidence="3">Transmembrane domain-containing protein</fullName>
    </submittedName>
</protein>
<dbReference type="Proteomes" id="UP000095282">
    <property type="component" value="Unplaced"/>
</dbReference>
<organism evidence="2 3">
    <name type="scientific">Caenorhabditis tropicalis</name>
    <dbReference type="NCBI Taxonomy" id="1561998"/>
    <lineage>
        <taxon>Eukaryota</taxon>
        <taxon>Metazoa</taxon>
        <taxon>Ecdysozoa</taxon>
        <taxon>Nematoda</taxon>
        <taxon>Chromadorea</taxon>
        <taxon>Rhabditida</taxon>
        <taxon>Rhabditina</taxon>
        <taxon>Rhabditomorpha</taxon>
        <taxon>Rhabditoidea</taxon>
        <taxon>Rhabditidae</taxon>
        <taxon>Peloderinae</taxon>
        <taxon>Caenorhabditis</taxon>
    </lineage>
</organism>
<evidence type="ECO:0000313" key="3">
    <source>
        <dbReference type="WBParaSite" id="Csp11.Scaffold630.g20669.t2"/>
    </source>
</evidence>
<keyword evidence="1" id="KW-0812">Transmembrane</keyword>
<evidence type="ECO:0000256" key="1">
    <source>
        <dbReference type="SAM" id="Phobius"/>
    </source>
</evidence>
<keyword evidence="1" id="KW-0472">Membrane</keyword>
<evidence type="ECO:0000313" key="2">
    <source>
        <dbReference type="Proteomes" id="UP000095282"/>
    </source>
</evidence>
<dbReference type="AlphaFoldDB" id="A0A1I7UYP6"/>
<sequence length="185" mass="21426">MAQVSMLRWLVVANEVLVIIRPIIVHYYPDLLLYRALVCQFYYSLLQPAVSEVIIFILSIQVKEFNPKPNLRIDAIFLIILIAVLFLGEFSLPCLIICALIIILFEAMHIRRHSRTKIVMKNRKIPKESKFIIQAWGPIGARPPLETPPPPADLLKREAEIREYYNQCVNNSKLITETSHEDFVE</sequence>
<keyword evidence="2" id="KW-1185">Reference proteome</keyword>
<feature type="transmembrane region" description="Helical" evidence="1">
    <location>
        <begin position="41"/>
        <end position="60"/>
    </location>
</feature>